<organism evidence="1 2">
    <name type="scientific">Palleronia pelagia</name>
    <dbReference type="NCBI Taxonomy" id="387096"/>
    <lineage>
        <taxon>Bacteria</taxon>
        <taxon>Pseudomonadati</taxon>
        <taxon>Pseudomonadota</taxon>
        <taxon>Alphaproteobacteria</taxon>
        <taxon>Rhodobacterales</taxon>
        <taxon>Roseobacteraceae</taxon>
        <taxon>Palleronia</taxon>
    </lineage>
</organism>
<dbReference type="OrthoDB" id="7876422at2"/>
<accession>A0A1H8C207</accession>
<gene>
    <name evidence="1" type="ORF">SAMN04488011_101826</name>
</gene>
<evidence type="ECO:0000313" key="1">
    <source>
        <dbReference type="EMBL" id="SEM88889.1"/>
    </source>
</evidence>
<dbReference type="RefSeq" id="WP_091844331.1">
    <property type="nucleotide sequence ID" value="NZ_FOCM01000001.1"/>
</dbReference>
<dbReference type="EMBL" id="FOCM01000001">
    <property type="protein sequence ID" value="SEM88889.1"/>
    <property type="molecule type" value="Genomic_DNA"/>
</dbReference>
<evidence type="ECO:0000313" key="2">
    <source>
        <dbReference type="Proteomes" id="UP000199372"/>
    </source>
</evidence>
<dbReference type="AlphaFoldDB" id="A0A1H8C207"/>
<protein>
    <submittedName>
        <fullName evidence="1">Uncharacterized protein</fullName>
    </submittedName>
</protein>
<name>A0A1H8C207_9RHOB</name>
<sequence length="102" mass="11369">MEDRGKSNGLNTSTVDGDTLLERYGEYLENEEMSDEQAKQFLGALWQIMVAFADLGFSVRDGDKFHAGSDIGMDDVLNYICLEDTAPETVASSKNQNKKEPR</sequence>
<proteinExistence type="predicted"/>
<keyword evidence="2" id="KW-1185">Reference proteome</keyword>
<reference evidence="2" key="1">
    <citation type="submission" date="2016-10" db="EMBL/GenBank/DDBJ databases">
        <authorList>
            <person name="Varghese N."/>
            <person name="Submissions S."/>
        </authorList>
    </citation>
    <scope>NUCLEOTIDE SEQUENCE [LARGE SCALE GENOMIC DNA]</scope>
    <source>
        <strain evidence="2">DSM 26893</strain>
    </source>
</reference>
<dbReference type="Proteomes" id="UP000199372">
    <property type="component" value="Unassembled WGS sequence"/>
</dbReference>